<keyword evidence="2" id="KW-1185">Reference proteome</keyword>
<dbReference type="RefSeq" id="WP_023788910.1">
    <property type="nucleotide sequence ID" value="NC_022998.1"/>
</dbReference>
<organism evidence="1 2">
    <name type="scientific">Spiroplasma apis B31</name>
    <dbReference type="NCBI Taxonomy" id="1276258"/>
    <lineage>
        <taxon>Bacteria</taxon>
        <taxon>Bacillati</taxon>
        <taxon>Mycoplasmatota</taxon>
        <taxon>Mollicutes</taxon>
        <taxon>Entomoplasmatales</taxon>
        <taxon>Spiroplasmataceae</taxon>
        <taxon>Spiroplasma</taxon>
    </lineage>
</organism>
<dbReference type="HOGENOM" id="CLU_764844_0_0_14"/>
<dbReference type="OrthoDB" id="387818at2"/>
<accession>V5RIP7</accession>
<dbReference type="PATRIC" id="fig|1276258.3.peg.126"/>
<sequence length="362" mass="42428">MSMSAQQVLLNCKKHFELIKKDLKLLLSYIKEEIEKCKMIDASNFHQEEINKLYKEVEKELLDMSIADEMAKEVQKDEHIAIEQYNKINNYLERKRETIADLKTKVFIYKKDIVNTEQKFISNALINKSYASFQELVQGIIQSQVSTDDKILVKKFLIDNEVRLINLPKNDVIEEAKNYIFNQKQKPEYIINDVVKSSIEYIKDEEGMEDYLKDEVSTFKEVTNEQNLFKNVKSYFINASKSTESELVRRDNVIKIVNAIRSIGYVVNPENIINKKEKNVIFIHGEKPSGETADFAVRLDGSFIYNYEGFENHDHDEDANDFMKKLKEFGLSSSEAYKKVYREPKYVADVKKLHKKKYNSSK</sequence>
<dbReference type="Proteomes" id="UP000018550">
    <property type="component" value="Chromosome"/>
</dbReference>
<proteinExistence type="predicted"/>
<dbReference type="AlphaFoldDB" id="V5RIP7"/>
<evidence type="ECO:0000313" key="2">
    <source>
        <dbReference type="Proteomes" id="UP000018550"/>
    </source>
</evidence>
<dbReference type="EMBL" id="CP006682">
    <property type="protein sequence ID" value="AHB35976.1"/>
    <property type="molecule type" value="Genomic_DNA"/>
</dbReference>
<reference evidence="1 2" key="1">
    <citation type="journal article" date="2014" name="Genome Announc.">
        <title>Complete Genome Sequence of Spiroplasma apis B31T (ATCC 33834), a Bacterium Associated with May Disease of Honeybees (Apis mellifera).</title>
        <authorList>
            <person name="Ku C."/>
            <person name="Lo W.S."/>
            <person name="Chen L.L."/>
            <person name="Kuo C.H."/>
        </authorList>
    </citation>
    <scope>NUCLEOTIDE SEQUENCE [LARGE SCALE GENOMIC DNA]</scope>
    <source>
        <strain evidence="1">B31</strain>
    </source>
</reference>
<dbReference type="KEGG" id="sapi:SAPIS_v1c01300"/>
<name>V5RIP7_SPIAP</name>
<protein>
    <submittedName>
        <fullName evidence="1">Uncharacterized protein</fullName>
    </submittedName>
</protein>
<evidence type="ECO:0000313" key="1">
    <source>
        <dbReference type="EMBL" id="AHB35976.1"/>
    </source>
</evidence>
<dbReference type="eggNOG" id="ENOG5030SC3">
    <property type="taxonomic scope" value="Bacteria"/>
</dbReference>
<gene>
    <name evidence="1" type="ORF">SAPIS_v1c01300</name>
</gene>
<dbReference type="STRING" id="1276258.SAPIS_v1c01300"/>